<dbReference type="KEGG" id="svu:B1H20_17025"/>
<feature type="compositionally biased region" description="Polar residues" evidence="1">
    <location>
        <begin position="145"/>
        <end position="162"/>
    </location>
</feature>
<evidence type="ECO:0000313" key="4">
    <source>
        <dbReference type="Proteomes" id="UP000192445"/>
    </source>
</evidence>
<protein>
    <recommendedName>
        <fullName evidence="2">DUF7426 domain-containing protein</fullName>
    </recommendedName>
</protein>
<feature type="domain" description="DUF7426" evidence="2">
    <location>
        <begin position="7"/>
        <end position="143"/>
    </location>
</feature>
<evidence type="ECO:0000256" key="1">
    <source>
        <dbReference type="SAM" id="MobiDB-lite"/>
    </source>
</evidence>
<reference evidence="3 4" key="1">
    <citation type="submission" date="2017-03" db="EMBL/GenBank/DDBJ databases">
        <title>Complete Genome Sequence of a natural compounds producer, Streptomyces violaceus S21.</title>
        <authorList>
            <person name="Zhong C."/>
            <person name="Zhao Z."/>
            <person name="Fu J."/>
            <person name="Zong G."/>
            <person name="Qin R."/>
            <person name="Cao G."/>
        </authorList>
    </citation>
    <scope>NUCLEOTIDE SEQUENCE [LARGE SCALE GENOMIC DNA]</scope>
    <source>
        <strain evidence="3 4">S21</strain>
    </source>
</reference>
<dbReference type="EMBL" id="CP020570">
    <property type="protein sequence ID" value="ARF62900.1"/>
    <property type="molecule type" value="Genomic_DNA"/>
</dbReference>
<accession>A0A1V0UCV4</accession>
<feature type="compositionally biased region" description="Basic residues" evidence="1">
    <location>
        <begin position="163"/>
        <end position="173"/>
    </location>
</feature>
<feature type="region of interest" description="Disordered" evidence="1">
    <location>
        <begin position="118"/>
        <end position="173"/>
    </location>
</feature>
<organism evidence="3 4">
    <name type="scientific">Streptomyces violaceoruber</name>
    <dbReference type="NCBI Taxonomy" id="1935"/>
    <lineage>
        <taxon>Bacteria</taxon>
        <taxon>Bacillati</taxon>
        <taxon>Actinomycetota</taxon>
        <taxon>Actinomycetes</taxon>
        <taxon>Kitasatosporales</taxon>
        <taxon>Streptomycetaceae</taxon>
        <taxon>Streptomyces</taxon>
        <taxon>Streptomyces violaceoruber group</taxon>
    </lineage>
</organism>
<sequence>MAGDFEALEAFLDDVLELPVTGKDGVERVYRIEDPAAEDGVRIEKITTLAARMVAGGAPVDSQALDDEEELDLYKMCLGDQYDPLLREVSWSRFKHVAITAMMWITVDRETAAQYWKTGAQPGKAPNRAVRRKSGERGSSAKGAASTTKPPASTSGTKTASQPKKRAKAKASS</sequence>
<dbReference type="AlphaFoldDB" id="A0A1V0UCV4"/>
<proteinExistence type="predicted"/>
<dbReference type="Proteomes" id="UP000192445">
    <property type="component" value="Chromosome"/>
</dbReference>
<dbReference type="Pfam" id="PF24201">
    <property type="entry name" value="DUF7426"/>
    <property type="match status" value="1"/>
</dbReference>
<name>A0A1V0UCV4_STRVN</name>
<gene>
    <name evidence="3" type="ORF">B1H20_17025</name>
</gene>
<dbReference type="STRING" id="1935.B1H20_17025"/>
<dbReference type="OrthoDB" id="3622864at2"/>
<evidence type="ECO:0000313" key="3">
    <source>
        <dbReference type="EMBL" id="ARF62900.1"/>
    </source>
</evidence>
<dbReference type="RefSeq" id="WP_083192841.1">
    <property type="nucleotide sequence ID" value="NZ_CP020570.1"/>
</dbReference>
<evidence type="ECO:0000259" key="2">
    <source>
        <dbReference type="Pfam" id="PF24201"/>
    </source>
</evidence>
<dbReference type="InterPro" id="IPR055849">
    <property type="entry name" value="DUF7426"/>
</dbReference>